<dbReference type="AlphaFoldDB" id="A0A8S0FLG3"/>
<dbReference type="PANTHER" id="PTHR37941:SF1">
    <property type="entry name" value="FUMARASE E-RELATED"/>
    <property type="match status" value="1"/>
</dbReference>
<dbReference type="Pfam" id="PF05068">
    <property type="entry name" value="MtlR"/>
    <property type="match status" value="1"/>
</dbReference>
<reference evidence="1 2" key="1">
    <citation type="submission" date="2020-01" db="EMBL/GenBank/DDBJ databases">
        <title>Dynamics of blaIMP-6 dissemination in carbapenem resistant Enterobacteriacea isolated from regional surveillance in Osaka, Japan.</title>
        <authorList>
            <person name="Abe R."/>
            <person name="Akeda Y."/>
            <person name="Sugawara Y."/>
            <person name="Yamamoto N."/>
            <person name="Tomono K."/>
            <person name="Takeuchi D."/>
            <person name="Kawahara R."/>
            <person name="Hamada S."/>
        </authorList>
    </citation>
    <scope>NUCLEOTIDE SEQUENCE [LARGE SCALE GENOMIC DNA]</scope>
    <source>
        <strain evidence="1 2">E300</strain>
    </source>
</reference>
<dbReference type="PANTHER" id="PTHR37941">
    <property type="entry name" value="FUMARASE E-RELATED"/>
    <property type="match status" value="1"/>
</dbReference>
<dbReference type="EMBL" id="AP022360">
    <property type="protein sequence ID" value="BBU81235.1"/>
    <property type="molecule type" value="Genomic_DNA"/>
</dbReference>
<organism evidence="1 2">
    <name type="scientific">Escherichia coli</name>
    <dbReference type="NCBI Taxonomy" id="562"/>
    <lineage>
        <taxon>Bacteria</taxon>
        <taxon>Pseudomonadati</taxon>
        <taxon>Pseudomonadota</taxon>
        <taxon>Gammaproteobacteria</taxon>
        <taxon>Enterobacterales</taxon>
        <taxon>Enterobacteriaceae</taxon>
        <taxon>Escherichia</taxon>
    </lineage>
</organism>
<gene>
    <name evidence="1" type="ORF">EIMP300_26350</name>
</gene>
<name>A0A8S0FLG3_ECOLX</name>
<accession>A0A8S0FLG3</accession>
<sequence>MIYALGKMDKWLYADITHFSQFWHYLNEQDETPRFADDITWDFISNVNSITRNATLYDALKAMKFADFAVWSEARFSGMVKTALTLAVTTTLKELTP</sequence>
<dbReference type="NCBIfam" id="NF007455">
    <property type="entry name" value="PRK10022.1"/>
    <property type="match status" value="1"/>
</dbReference>
<dbReference type="InterPro" id="IPR038026">
    <property type="entry name" value="MtlR-like_sf"/>
</dbReference>
<dbReference type="Proteomes" id="UP000467488">
    <property type="component" value="Chromosome"/>
</dbReference>
<dbReference type="InterPro" id="IPR007761">
    <property type="entry name" value="MtlR-like"/>
</dbReference>
<evidence type="ECO:0000313" key="1">
    <source>
        <dbReference type="EMBL" id="BBU81235.1"/>
    </source>
</evidence>
<evidence type="ECO:0000313" key="2">
    <source>
        <dbReference type="Proteomes" id="UP000467488"/>
    </source>
</evidence>
<dbReference type="Gene3D" id="1.20.120.330">
    <property type="entry name" value="Nucleotidyltransferases domain 2"/>
    <property type="match status" value="1"/>
</dbReference>
<proteinExistence type="predicted"/>
<protein>
    <submittedName>
        <fullName evidence="1">Uncharacterized protein</fullName>
    </submittedName>
</protein>
<dbReference type="SUPFAM" id="SSF158668">
    <property type="entry name" value="MtlR-like"/>
    <property type="match status" value="1"/>
</dbReference>